<dbReference type="Pfam" id="PF00625">
    <property type="entry name" value="Guanylate_kin"/>
    <property type="match status" value="1"/>
</dbReference>
<organism evidence="3 4">
    <name type="scientific">Lepeophtheirus salmonis</name>
    <name type="common">Salmon louse</name>
    <name type="synonym">Caligus salmonis</name>
    <dbReference type="NCBI Taxonomy" id="72036"/>
    <lineage>
        <taxon>Eukaryota</taxon>
        <taxon>Metazoa</taxon>
        <taxon>Ecdysozoa</taxon>
        <taxon>Arthropoda</taxon>
        <taxon>Crustacea</taxon>
        <taxon>Multicrustacea</taxon>
        <taxon>Hexanauplia</taxon>
        <taxon>Copepoda</taxon>
        <taxon>Siphonostomatoida</taxon>
        <taxon>Caligidae</taxon>
        <taxon>Lepeophtheirus</taxon>
    </lineage>
</organism>
<evidence type="ECO:0000313" key="3">
    <source>
        <dbReference type="EMBL" id="CAF2829992.1"/>
    </source>
</evidence>
<comment type="subcellular location">
    <subcellularLocation>
        <location evidence="1">Membrane</location>
        <topology evidence="1">Peripheral membrane protein</topology>
    </subcellularLocation>
</comment>
<gene>
    <name evidence="3" type="ORF">LSAA_3888</name>
</gene>
<dbReference type="Proteomes" id="UP000675881">
    <property type="component" value="Chromosome 13"/>
</dbReference>
<accession>A0A7R8H2P9</accession>
<proteinExistence type="predicted"/>
<dbReference type="EMBL" id="HG994592">
    <property type="protein sequence ID" value="CAF2829992.1"/>
    <property type="molecule type" value="Genomic_DNA"/>
</dbReference>
<dbReference type="GO" id="GO:0016020">
    <property type="term" value="C:membrane"/>
    <property type="evidence" value="ECO:0007669"/>
    <property type="project" value="UniProtKB-SubCell"/>
</dbReference>
<dbReference type="PROSITE" id="PS00856">
    <property type="entry name" value="GUANYLATE_KINASE_1"/>
    <property type="match status" value="1"/>
</dbReference>
<evidence type="ECO:0000256" key="1">
    <source>
        <dbReference type="ARBA" id="ARBA00004170"/>
    </source>
</evidence>
<sequence>MNDVRHRHSFANKDQKGLFLCCVCHERNTVYSYEVVYRSSSGHPNGTGQSLLHTLSEPNLQALCLTHQGEGGGTGTAGDSEREELLLRCDSERDVGCNIDNDDHQYYNYPLRHPRHGHLKWPLFDFSTTTLPPLSSASYPDYPIHIPTTTLKRIKKVTTKGAIAADLRHYLNTRFPKGGVDHDLQNTIRENLYLRTVPVTTRTPRPGEKNGVDYTFLSKEEFIALEKSGELLESGIFDVIRVLCSSYSRVYGGVSVAVVLVSLQPSTSPPQPTYILLQIALLCHPDSCVSLL</sequence>
<evidence type="ECO:0000256" key="2">
    <source>
        <dbReference type="ARBA" id="ARBA00023136"/>
    </source>
</evidence>
<keyword evidence="4" id="KW-1185">Reference proteome</keyword>
<dbReference type="Gene3D" id="3.30.63.10">
    <property type="entry name" value="Guanylate Kinase phosphate binding domain"/>
    <property type="match status" value="1"/>
</dbReference>
<dbReference type="GO" id="GO:0007165">
    <property type="term" value="P:signal transduction"/>
    <property type="evidence" value="ECO:0007669"/>
    <property type="project" value="TreeGrafter"/>
</dbReference>
<dbReference type="OrthoDB" id="66881at2759"/>
<dbReference type="PROSITE" id="PS50052">
    <property type="entry name" value="GUANYLATE_KINASE_2"/>
    <property type="match status" value="1"/>
</dbReference>
<reference evidence="3" key="1">
    <citation type="submission" date="2021-02" db="EMBL/GenBank/DDBJ databases">
        <authorList>
            <person name="Bekaert M."/>
        </authorList>
    </citation>
    <scope>NUCLEOTIDE SEQUENCE</scope>
    <source>
        <strain evidence="3">IoA-00</strain>
    </source>
</reference>
<evidence type="ECO:0000313" key="4">
    <source>
        <dbReference type="Proteomes" id="UP000675881"/>
    </source>
</evidence>
<dbReference type="InterPro" id="IPR008145">
    <property type="entry name" value="GK/Ca_channel_bsu"/>
</dbReference>
<dbReference type="PANTHER" id="PTHR10316">
    <property type="entry name" value="MEMBRANE ASSOCIATED GUANYLATE KINASE-RELATED"/>
    <property type="match status" value="1"/>
</dbReference>
<dbReference type="GO" id="GO:0005737">
    <property type="term" value="C:cytoplasm"/>
    <property type="evidence" value="ECO:0007669"/>
    <property type="project" value="TreeGrafter"/>
</dbReference>
<dbReference type="InterPro" id="IPR027417">
    <property type="entry name" value="P-loop_NTPase"/>
</dbReference>
<dbReference type="AlphaFoldDB" id="A0A7R8H2P9"/>
<keyword evidence="2" id="KW-0472">Membrane</keyword>
<dbReference type="PANTHER" id="PTHR10316:SF40">
    <property type="entry name" value="LD27118P"/>
    <property type="match status" value="1"/>
</dbReference>
<dbReference type="SUPFAM" id="SSF52540">
    <property type="entry name" value="P-loop containing nucleoside triphosphate hydrolases"/>
    <property type="match status" value="1"/>
</dbReference>
<protein>
    <submittedName>
        <fullName evidence="3">(salmon louse) hypothetical protein</fullName>
    </submittedName>
</protein>
<dbReference type="InterPro" id="IPR008144">
    <property type="entry name" value="Guanylate_kin-like_dom"/>
</dbReference>
<name>A0A7R8H2P9_LEPSM</name>
<dbReference type="InterPro" id="IPR020590">
    <property type="entry name" value="Guanylate_kinase_CS"/>
</dbReference>